<evidence type="ECO:0000313" key="1">
    <source>
        <dbReference type="EMBL" id="KIO30387.1"/>
    </source>
</evidence>
<sequence>MPVPPLAAAPPPKTKSRGRIRTLKKNDTTLSYLSKNLDGWGRPQITSSAAHALEVEYNPSTSGSQALLIPDGQIPNFDALGARWDSQDTTTTFVGLVQ</sequence>
<reference evidence="1 2" key="1">
    <citation type="submission" date="2014-04" db="EMBL/GenBank/DDBJ databases">
        <authorList>
            <consortium name="DOE Joint Genome Institute"/>
            <person name="Kuo A."/>
            <person name="Girlanda M."/>
            <person name="Perotto S."/>
            <person name="Kohler A."/>
            <person name="Nagy L.G."/>
            <person name="Floudas D."/>
            <person name="Copeland A."/>
            <person name="Barry K.W."/>
            <person name="Cichocki N."/>
            <person name="Veneault-Fourrey C."/>
            <person name="LaButti K."/>
            <person name="Lindquist E.A."/>
            <person name="Lipzen A."/>
            <person name="Lundell T."/>
            <person name="Morin E."/>
            <person name="Murat C."/>
            <person name="Sun H."/>
            <person name="Tunlid A."/>
            <person name="Henrissat B."/>
            <person name="Grigoriev I.V."/>
            <person name="Hibbett D.S."/>
            <person name="Martin F."/>
            <person name="Nordberg H.P."/>
            <person name="Cantor M.N."/>
            <person name="Hua S.X."/>
        </authorList>
    </citation>
    <scope>NUCLEOTIDE SEQUENCE [LARGE SCALE GENOMIC DNA]</scope>
    <source>
        <strain evidence="1 2">MUT 4182</strain>
    </source>
</reference>
<dbReference type="OrthoDB" id="10485014at2759"/>
<name>A0A0C3M9M8_9AGAM</name>
<dbReference type="EMBL" id="KN822972">
    <property type="protein sequence ID" value="KIO30387.1"/>
    <property type="molecule type" value="Genomic_DNA"/>
</dbReference>
<evidence type="ECO:0000313" key="2">
    <source>
        <dbReference type="Proteomes" id="UP000054248"/>
    </source>
</evidence>
<accession>A0A0C3M9M8</accession>
<organism evidence="1 2">
    <name type="scientific">Tulasnella calospora MUT 4182</name>
    <dbReference type="NCBI Taxonomy" id="1051891"/>
    <lineage>
        <taxon>Eukaryota</taxon>
        <taxon>Fungi</taxon>
        <taxon>Dikarya</taxon>
        <taxon>Basidiomycota</taxon>
        <taxon>Agaricomycotina</taxon>
        <taxon>Agaricomycetes</taxon>
        <taxon>Cantharellales</taxon>
        <taxon>Tulasnellaceae</taxon>
        <taxon>Tulasnella</taxon>
    </lineage>
</organism>
<keyword evidence="2" id="KW-1185">Reference proteome</keyword>
<dbReference type="Proteomes" id="UP000054248">
    <property type="component" value="Unassembled WGS sequence"/>
</dbReference>
<dbReference type="AlphaFoldDB" id="A0A0C3M9M8"/>
<proteinExistence type="predicted"/>
<protein>
    <submittedName>
        <fullName evidence="1">Uncharacterized protein</fullName>
    </submittedName>
</protein>
<gene>
    <name evidence="1" type="ORF">M407DRAFT_20460</name>
</gene>
<reference evidence="2" key="2">
    <citation type="submission" date="2015-01" db="EMBL/GenBank/DDBJ databases">
        <title>Evolutionary Origins and Diversification of the Mycorrhizal Mutualists.</title>
        <authorList>
            <consortium name="DOE Joint Genome Institute"/>
            <consortium name="Mycorrhizal Genomics Consortium"/>
            <person name="Kohler A."/>
            <person name="Kuo A."/>
            <person name="Nagy L.G."/>
            <person name="Floudas D."/>
            <person name="Copeland A."/>
            <person name="Barry K.W."/>
            <person name="Cichocki N."/>
            <person name="Veneault-Fourrey C."/>
            <person name="LaButti K."/>
            <person name="Lindquist E.A."/>
            <person name="Lipzen A."/>
            <person name="Lundell T."/>
            <person name="Morin E."/>
            <person name="Murat C."/>
            <person name="Riley R."/>
            <person name="Ohm R."/>
            <person name="Sun H."/>
            <person name="Tunlid A."/>
            <person name="Henrissat B."/>
            <person name="Grigoriev I.V."/>
            <person name="Hibbett D.S."/>
            <person name="Martin F."/>
        </authorList>
    </citation>
    <scope>NUCLEOTIDE SEQUENCE [LARGE SCALE GENOMIC DNA]</scope>
    <source>
        <strain evidence="2">MUT 4182</strain>
    </source>
</reference>
<dbReference type="HOGENOM" id="CLU_2335183_0_0_1"/>